<evidence type="ECO:0008006" key="3">
    <source>
        <dbReference type="Google" id="ProtNLM"/>
    </source>
</evidence>
<dbReference type="AlphaFoldDB" id="A0A3B0UZE8"/>
<organism evidence="2">
    <name type="scientific">hydrothermal vent metagenome</name>
    <dbReference type="NCBI Taxonomy" id="652676"/>
    <lineage>
        <taxon>unclassified sequences</taxon>
        <taxon>metagenomes</taxon>
        <taxon>ecological metagenomes</taxon>
    </lineage>
</organism>
<accession>A0A3B0UZE8</accession>
<evidence type="ECO:0000256" key="1">
    <source>
        <dbReference type="SAM" id="Phobius"/>
    </source>
</evidence>
<reference evidence="2" key="1">
    <citation type="submission" date="2018-06" db="EMBL/GenBank/DDBJ databases">
        <authorList>
            <person name="Zhirakovskaya E."/>
        </authorList>
    </citation>
    <scope>NUCLEOTIDE SEQUENCE</scope>
</reference>
<keyword evidence="1" id="KW-0812">Transmembrane</keyword>
<dbReference type="EMBL" id="UOEV01000004">
    <property type="protein sequence ID" value="VAW31862.1"/>
    <property type="molecule type" value="Genomic_DNA"/>
</dbReference>
<evidence type="ECO:0000313" key="2">
    <source>
        <dbReference type="EMBL" id="VAW31862.1"/>
    </source>
</evidence>
<protein>
    <recommendedName>
        <fullName evidence="3">Permease</fullName>
    </recommendedName>
</protein>
<feature type="transmembrane region" description="Helical" evidence="1">
    <location>
        <begin position="123"/>
        <end position="155"/>
    </location>
</feature>
<feature type="transmembrane region" description="Helical" evidence="1">
    <location>
        <begin position="77"/>
        <end position="95"/>
    </location>
</feature>
<gene>
    <name evidence="2" type="ORF">MNBD_CPR01-28</name>
</gene>
<keyword evidence="1" id="KW-1133">Transmembrane helix</keyword>
<keyword evidence="1" id="KW-0472">Membrane</keyword>
<name>A0A3B0UZE8_9ZZZZ</name>
<feature type="transmembrane region" description="Helical" evidence="1">
    <location>
        <begin position="34"/>
        <end position="56"/>
    </location>
</feature>
<feature type="transmembrane region" description="Helical" evidence="1">
    <location>
        <begin position="7"/>
        <end position="28"/>
    </location>
</feature>
<sequence>MKNNKSWYFLLAISLIYLALFCCNSAIFWSSFNFFIKTLIKIIPIFVFIFILMVFVNKYIDNDFIIKHLRGSKIKSWFYIIIGGIISTGPMYVWYPLLSDLRNKGISNGEVASFLYNRSIKPAFLPIIILYFGITYTVVLSIVIILMSFVQALLVEFLMSFSLNKK</sequence>
<proteinExistence type="predicted"/>